<keyword evidence="5" id="KW-0812">Transmembrane</keyword>
<dbReference type="Gene3D" id="3.30.40.10">
    <property type="entry name" value="Zinc/RING finger domain, C3HC4 (zinc finger)"/>
    <property type="match status" value="1"/>
</dbReference>
<dbReference type="GO" id="GO:0005768">
    <property type="term" value="C:endosome"/>
    <property type="evidence" value="ECO:0007669"/>
    <property type="project" value="TreeGrafter"/>
</dbReference>
<dbReference type="InterPro" id="IPR013083">
    <property type="entry name" value="Znf_RING/FYVE/PHD"/>
</dbReference>
<evidence type="ECO:0000313" key="9">
    <source>
        <dbReference type="Proteomes" id="UP001367508"/>
    </source>
</evidence>
<dbReference type="Proteomes" id="UP001367508">
    <property type="component" value="Unassembled WGS sequence"/>
</dbReference>
<dbReference type="AlphaFoldDB" id="A0AAN9JTU0"/>
<dbReference type="GO" id="GO:0008270">
    <property type="term" value="F:zinc ion binding"/>
    <property type="evidence" value="ECO:0007669"/>
    <property type="project" value="UniProtKB-KW"/>
</dbReference>
<dbReference type="Pfam" id="PF13920">
    <property type="entry name" value="zf-C3HC4_3"/>
    <property type="match status" value="1"/>
</dbReference>
<reference evidence="8 9" key="1">
    <citation type="submission" date="2024-01" db="EMBL/GenBank/DDBJ databases">
        <title>The genomes of 5 underutilized Papilionoideae crops provide insights into root nodulation and disease resistanc.</title>
        <authorList>
            <person name="Jiang F."/>
        </authorList>
    </citation>
    <scope>NUCLEOTIDE SEQUENCE [LARGE SCALE GENOMIC DNA]</scope>
    <source>
        <strain evidence="8">LVBAO_FW01</strain>
        <tissue evidence="8">Leaves</tissue>
    </source>
</reference>
<evidence type="ECO:0000259" key="7">
    <source>
        <dbReference type="Pfam" id="PF16041"/>
    </source>
</evidence>
<dbReference type="GO" id="GO:0009705">
    <property type="term" value="C:plant-type vacuole membrane"/>
    <property type="evidence" value="ECO:0007669"/>
    <property type="project" value="TreeGrafter"/>
</dbReference>
<keyword evidence="9" id="KW-1185">Reference proteome</keyword>
<gene>
    <name evidence="8" type="ORF">VNO77_43305</name>
</gene>
<dbReference type="GO" id="GO:0016567">
    <property type="term" value="P:protein ubiquitination"/>
    <property type="evidence" value="ECO:0007669"/>
    <property type="project" value="TreeGrafter"/>
</dbReference>
<dbReference type="Pfam" id="PF16041">
    <property type="entry name" value="APD1-4_M"/>
    <property type="match status" value="1"/>
</dbReference>
<dbReference type="GO" id="GO:0061630">
    <property type="term" value="F:ubiquitin protein ligase activity"/>
    <property type="evidence" value="ECO:0007669"/>
    <property type="project" value="TreeGrafter"/>
</dbReference>
<evidence type="ECO:0000256" key="1">
    <source>
        <dbReference type="ARBA" id="ARBA00022723"/>
    </source>
</evidence>
<protein>
    <recommendedName>
        <fullName evidence="10">RING-type domain-containing protein</fullName>
    </recommendedName>
</protein>
<keyword evidence="2" id="KW-0863">Zinc-finger</keyword>
<evidence type="ECO:0000256" key="2">
    <source>
        <dbReference type="ARBA" id="ARBA00022771"/>
    </source>
</evidence>
<evidence type="ECO:0000256" key="3">
    <source>
        <dbReference type="ARBA" id="ARBA00022833"/>
    </source>
</evidence>
<organism evidence="8 9">
    <name type="scientific">Canavalia gladiata</name>
    <name type="common">Sword bean</name>
    <name type="synonym">Dolichos gladiatus</name>
    <dbReference type="NCBI Taxonomy" id="3824"/>
    <lineage>
        <taxon>Eukaryota</taxon>
        <taxon>Viridiplantae</taxon>
        <taxon>Streptophyta</taxon>
        <taxon>Embryophyta</taxon>
        <taxon>Tracheophyta</taxon>
        <taxon>Spermatophyta</taxon>
        <taxon>Magnoliopsida</taxon>
        <taxon>eudicotyledons</taxon>
        <taxon>Gunneridae</taxon>
        <taxon>Pentapetalae</taxon>
        <taxon>rosids</taxon>
        <taxon>fabids</taxon>
        <taxon>Fabales</taxon>
        <taxon>Fabaceae</taxon>
        <taxon>Papilionoideae</taxon>
        <taxon>50 kb inversion clade</taxon>
        <taxon>NPAAA clade</taxon>
        <taxon>indigoferoid/millettioid clade</taxon>
        <taxon>Phaseoleae</taxon>
        <taxon>Canavalia</taxon>
    </lineage>
</organism>
<feature type="transmembrane region" description="Helical" evidence="5">
    <location>
        <begin position="328"/>
        <end position="349"/>
    </location>
</feature>
<dbReference type="InterPro" id="IPR032010">
    <property type="entry name" value="APD1-4_M"/>
</dbReference>
<keyword evidence="5" id="KW-1133">Transmembrane helix</keyword>
<evidence type="ECO:0000256" key="5">
    <source>
        <dbReference type="SAM" id="Phobius"/>
    </source>
</evidence>
<dbReference type="InterPro" id="IPR032008">
    <property type="entry name" value="APD1-4_N"/>
</dbReference>
<dbReference type="Pfam" id="PF16040">
    <property type="entry name" value="APD1-4_N"/>
    <property type="match status" value="1"/>
</dbReference>
<evidence type="ECO:0000313" key="8">
    <source>
        <dbReference type="EMBL" id="KAK7305400.1"/>
    </source>
</evidence>
<keyword evidence="5" id="KW-0472">Membrane</keyword>
<feature type="domain" description="E3 ubiquitin-protein ligase APD1-4 N-terminal" evidence="6">
    <location>
        <begin position="145"/>
        <end position="213"/>
    </location>
</feature>
<feature type="region of interest" description="Disordered" evidence="4">
    <location>
        <begin position="24"/>
        <end position="58"/>
    </location>
</feature>
<evidence type="ECO:0000259" key="6">
    <source>
        <dbReference type="Pfam" id="PF16040"/>
    </source>
</evidence>
<sequence>MEQESNSHVSAPFSSCSLVATPLDNPSSFSSPSTSQLQAQEANYHEGTNDDIQHNDHQHQQQLTTTSYWINISNTNSSMTAKWDDLHSCITVLVSFWLVASVVLGLSICGSVNLQLGPYCSRLIEINSILVQSIKVEQIDNSKPGLMLYGFNDPPPLDVKINWIEMYNASMPTKFHKEWIFYLNEDSELDVIYNVKSPLASLLLVIAKGREGLVEWKEDLLFSNATLYRNIIYGSGSITQKISHAFTYFVAVSNMTPENVEVELNFTANALLYNTTSTYNKCSLDNGFCRLNLLLPVSNNAVLTTPGLREGVFDEERFDVKVSYEPRWIMYFIGSGVIAVLMLFALRLFKIFQNNSEEREGFQQVEVISEQAPLLPSKDDDLSSRGSSYESFSNEEEDLTFWVAMNSVEGKPVRDGETSNDIQHLCVICFDAPRDCFFLPCGHCSTCFACGTR</sequence>
<feature type="domain" description="E3 ubiquitin-protein ligase APD1-4 middle" evidence="7">
    <location>
        <begin position="238"/>
        <end position="344"/>
    </location>
</feature>
<evidence type="ECO:0000256" key="4">
    <source>
        <dbReference type="SAM" id="MobiDB-lite"/>
    </source>
</evidence>
<evidence type="ECO:0008006" key="10">
    <source>
        <dbReference type="Google" id="ProtNLM"/>
    </source>
</evidence>
<keyword evidence="1" id="KW-0479">Metal-binding</keyword>
<feature type="compositionally biased region" description="Basic and acidic residues" evidence="4">
    <location>
        <begin position="43"/>
        <end position="58"/>
    </location>
</feature>
<feature type="transmembrane region" description="Helical" evidence="5">
    <location>
        <begin position="86"/>
        <end position="108"/>
    </location>
</feature>
<comment type="caution">
    <text evidence="8">The sequence shown here is derived from an EMBL/GenBank/DDBJ whole genome shotgun (WGS) entry which is preliminary data.</text>
</comment>
<proteinExistence type="predicted"/>
<keyword evidence="3" id="KW-0862">Zinc</keyword>
<dbReference type="PANTHER" id="PTHR46858">
    <property type="entry name" value="OS05G0521000 PROTEIN"/>
    <property type="match status" value="1"/>
</dbReference>
<feature type="compositionally biased region" description="Low complexity" evidence="4">
    <location>
        <begin position="26"/>
        <end position="35"/>
    </location>
</feature>
<name>A0AAN9JTU0_CANGL</name>
<accession>A0AAN9JTU0</accession>
<dbReference type="EMBL" id="JAYMYQ010000011">
    <property type="protein sequence ID" value="KAK7305400.1"/>
    <property type="molecule type" value="Genomic_DNA"/>
</dbReference>
<dbReference type="PANTHER" id="PTHR46858:SF11">
    <property type="entry name" value="LIGASE, PUTATIVE-RELATED"/>
    <property type="match status" value="1"/>
</dbReference>